<keyword evidence="3" id="KW-0378">Hydrolase</keyword>
<dbReference type="SFLD" id="SFLDS00003">
    <property type="entry name" value="Haloacid_Dehalogenase"/>
    <property type="match status" value="1"/>
</dbReference>
<dbReference type="GO" id="GO:0046872">
    <property type="term" value="F:metal ion binding"/>
    <property type="evidence" value="ECO:0007669"/>
    <property type="project" value="UniProtKB-KW"/>
</dbReference>
<evidence type="ECO:0000256" key="2">
    <source>
        <dbReference type="ARBA" id="ARBA00022723"/>
    </source>
</evidence>
<dbReference type="EMBL" id="MPTC01000020">
    <property type="protein sequence ID" value="OMD37956.1"/>
    <property type="molecule type" value="Genomic_DNA"/>
</dbReference>
<proteinExistence type="predicted"/>
<dbReference type="GO" id="GO:0044281">
    <property type="term" value="P:small molecule metabolic process"/>
    <property type="evidence" value="ECO:0007669"/>
    <property type="project" value="UniProtKB-ARBA"/>
</dbReference>
<dbReference type="Pfam" id="PF13419">
    <property type="entry name" value="HAD_2"/>
    <property type="match status" value="1"/>
</dbReference>
<dbReference type="InterPro" id="IPR006439">
    <property type="entry name" value="HAD-SF_hydro_IA"/>
</dbReference>
<dbReference type="Proteomes" id="UP000187439">
    <property type="component" value="Unassembled WGS sequence"/>
</dbReference>
<accession>A0A1R0XSC3</accession>
<dbReference type="InterPro" id="IPR023214">
    <property type="entry name" value="HAD_sf"/>
</dbReference>
<dbReference type="InterPro" id="IPR051400">
    <property type="entry name" value="HAD-like_hydrolase"/>
</dbReference>
<organism evidence="5 6">
    <name type="scientific">Paenibacillus odorifer</name>
    <dbReference type="NCBI Taxonomy" id="189426"/>
    <lineage>
        <taxon>Bacteria</taxon>
        <taxon>Bacillati</taxon>
        <taxon>Bacillota</taxon>
        <taxon>Bacilli</taxon>
        <taxon>Bacillales</taxon>
        <taxon>Paenibacillaceae</taxon>
        <taxon>Paenibacillus</taxon>
    </lineage>
</organism>
<dbReference type="PRINTS" id="PR00413">
    <property type="entry name" value="HADHALOGNASE"/>
</dbReference>
<dbReference type="SUPFAM" id="SSF56784">
    <property type="entry name" value="HAD-like"/>
    <property type="match status" value="1"/>
</dbReference>
<evidence type="ECO:0008006" key="7">
    <source>
        <dbReference type="Google" id="ProtNLM"/>
    </source>
</evidence>
<evidence type="ECO:0000256" key="3">
    <source>
        <dbReference type="ARBA" id="ARBA00022801"/>
    </source>
</evidence>
<dbReference type="Gene3D" id="3.40.50.1000">
    <property type="entry name" value="HAD superfamily/HAD-like"/>
    <property type="match status" value="1"/>
</dbReference>
<dbReference type="PANTHER" id="PTHR46470:SF2">
    <property type="entry name" value="GLYCERALDEHYDE 3-PHOSPHATE PHOSPHATASE"/>
    <property type="match status" value="1"/>
</dbReference>
<keyword evidence="2" id="KW-0479">Metal-binding</keyword>
<evidence type="ECO:0000256" key="1">
    <source>
        <dbReference type="ARBA" id="ARBA00001946"/>
    </source>
</evidence>
<reference evidence="5 6" key="1">
    <citation type="submission" date="2016-10" db="EMBL/GenBank/DDBJ databases">
        <title>Paenibacillus species isolates.</title>
        <authorList>
            <person name="Beno S.M."/>
        </authorList>
    </citation>
    <scope>NUCLEOTIDE SEQUENCE [LARGE SCALE GENOMIC DNA]</scope>
    <source>
        <strain evidence="5 6">FSL H7-0710</strain>
    </source>
</reference>
<dbReference type="InterPro" id="IPR036412">
    <property type="entry name" value="HAD-like_sf"/>
</dbReference>
<dbReference type="InterPro" id="IPR041492">
    <property type="entry name" value="HAD_2"/>
</dbReference>
<dbReference type="OrthoDB" id="9809962at2"/>
<dbReference type="RefSeq" id="WP_076120445.1">
    <property type="nucleotide sequence ID" value="NZ_MPTC01000020.1"/>
</dbReference>
<keyword evidence="4" id="KW-0460">Magnesium</keyword>
<dbReference type="Gene3D" id="1.10.150.520">
    <property type="match status" value="1"/>
</dbReference>
<dbReference type="PANTHER" id="PTHR46470">
    <property type="entry name" value="N-ACYLNEURAMINATE-9-PHOSPHATASE"/>
    <property type="match status" value="1"/>
</dbReference>
<dbReference type="AlphaFoldDB" id="A0A1R0XSC3"/>
<evidence type="ECO:0000313" key="6">
    <source>
        <dbReference type="Proteomes" id="UP000187439"/>
    </source>
</evidence>
<comment type="caution">
    <text evidence="5">The sequence shown here is derived from an EMBL/GenBank/DDBJ whole genome shotgun (WGS) entry which is preliminary data.</text>
</comment>
<dbReference type="GO" id="GO:0016791">
    <property type="term" value="F:phosphatase activity"/>
    <property type="evidence" value="ECO:0007669"/>
    <property type="project" value="TreeGrafter"/>
</dbReference>
<protein>
    <recommendedName>
        <fullName evidence="7">Hydrolase</fullName>
    </recommendedName>
</protein>
<gene>
    <name evidence="5" type="ORF">BSK52_20360</name>
</gene>
<evidence type="ECO:0000256" key="4">
    <source>
        <dbReference type="ARBA" id="ARBA00022842"/>
    </source>
</evidence>
<dbReference type="SFLD" id="SFLDG01129">
    <property type="entry name" value="C1.5:_HAD__Beta-PGM__Phosphata"/>
    <property type="match status" value="1"/>
</dbReference>
<comment type="cofactor">
    <cofactor evidence="1">
        <name>Mg(2+)</name>
        <dbReference type="ChEBI" id="CHEBI:18420"/>
    </cofactor>
</comment>
<sequence>MQSLKAVIFDLDDTLYQEEEYVKSGFLHVSRFISEETSLDKNYVFEQFLELFKEDKNEVFKRFLDIHNLQSSQLETQMIYEYRFHLPLLTLAPENVELLEWLREKGLFIGIITDGRPEGQRNKIEALLLNKYCDHIIVTDELGGIEFRKPNDVAFTNMLRHFNIKPEESVYIGDNPAKDFVAGNKLGMHTIMLKNEKSIHPQVVEDLSFQAKISVKDLYELKHILESW</sequence>
<name>A0A1R0XSC3_9BACL</name>
<evidence type="ECO:0000313" key="5">
    <source>
        <dbReference type="EMBL" id="OMD37956.1"/>
    </source>
</evidence>